<name>A0A9P0BE89_BRAAE</name>
<dbReference type="OrthoDB" id="2130629at2759"/>
<evidence type="ECO:0000256" key="4">
    <source>
        <dbReference type="ARBA" id="ARBA00022645"/>
    </source>
</evidence>
<evidence type="ECO:0000256" key="11">
    <source>
        <dbReference type="ARBA" id="ARBA00023228"/>
    </source>
</evidence>
<evidence type="ECO:0000256" key="12">
    <source>
        <dbReference type="ARBA" id="ARBA00052013"/>
    </source>
</evidence>
<evidence type="ECO:0000256" key="15">
    <source>
        <dbReference type="ARBA" id="ARBA00073691"/>
    </source>
</evidence>
<keyword evidence="10" id="KW-0325">Glycoprotein</keyword>
<evidence type="ECO:0000256" key="3">
    <source>
        <dbReference type="ARBA" id="ARBA00011738"/>
    </source>
</evidence>
<evidence type="ECO:0000256" key="10">
    <source>
        <dbReference type="ARBA" id="ARBA00023180"/>
    </source>
</evidence>
<evidence type="ECO:0000256" key="14">
    <source>
        <dbReference type="ARBA" id="ARBA00066456"/>
    </source>
</evidence>
<comment type="catalytic activity">
    <reaction evidence="12">
        <text>Cleavage of a -Pro-|-Xaa bond to release a C-terminal amino acid.</text>
        <dbReference type="EC" id="3.4.16.2"/>
    </reaction>
</comment>
<keyword evidence="11" id="KW-0458">Lysosome</keyword>
<evidence type="ECO:0000256" key="7">
    <source>
        <dbReference type="ARBA" id="ARBA00022801"/>
    </source>
</evidence>
<dbReference type="EC" id="3.4.16.2" evidence="14"/>
<dbReference type="PANTHER" id="PTHR11010">
    <property type="entry name" value="PROTEASE S28 PRO-X CARBOXYPEPTIDASE-RELATED"/>
    <property type="match status" value="1"/>
</dbReference>
<dbReference type="GO" id="GO:0004185">
    <property type="term" value="F:serine-type carboxypeptidase activity"/>
    <property type="evidence" value="ECO:0007669"/>
    <property type="project" value="UniProtKB-EC"/>
</dbReference>
<evidence type="ECO:0000256" key="17">
    <source>
        <dbReference type="ARBA" id="ARBA00076608"/>
    </source>
</evidence>
<dbReference type="Proteomes" id="UP001154078">
    <property type="component" value="Chromosome 8"/>
</dbReference>
<reference evidence="19" key="1">
    <citation type="submission" date="2021-12" db="EMBL/GenBank/DDBJ databases">
        <authorList>
            <person name="King R."/>
        </authorList>
    </citation>
    <scope>NUCLEOTIDE SEQUENCE</scope>
</reference>
<dbReference type="Pfam" id="PF05577">
    <property type="entry name" value="Peptidase_S28"/>
    <property type="match status" value="1"/>
</dbReference>
<evidence type="ECO:0000313" key="19">
    <source>
        <dbReference type="EMBL" id="CAH0562476.1"/>
    </source>
</evidence>
<proteinExistence type="inferred from homology"/>
<dbReference type="FunFam" id="1.20.120.980:FF:000002">
    <property type="entry name" value="lysosomal Pro-X carboxypeptidase"/>
    <property type="match status" value="1"/>
</dbReference>
<keyword evidence="5" id="KW-0645">Protease</keyword>
<comment type="function">
    <text evidence="13">Cleaves C-terminal amino acids linked to proline in peptides such as angiotensin II, III and des-Arg9-bradykinin. This cleavage occurs at acidic pH, but enzymatic activity is retained with some substrates at neutral pH.</text>
</comment>
<gene>
    <name evidence="19" type="ORF">MELIAE_LOCUS11579</name>
</gene>
<keyword evidence="7" id="KW-0378">Hydrolase</keyword>
<dbReference type="GO" id="GO:0006508">
    <property type="term" value="P:proteolysis"/>
    <property type="evidence" value="ECO:0007669"/>
    <property type="project" value="UniProtKB-KW"/>
</dbReference>
<dbReference type="PANTHER" id="PTHR11010:SF38">
    <property type="entry name" value="LYSOSOMAL PRO-X CARBOXYPEPTIDASE"/>
    <property type="match status" value="1"/>
</dbReference>
<evidence type="ECO:0000256" key="16">
    <source>
        <dbReference type="ARBA" id="ARBA00076475"/>
    </source>
</evidence>
<evidence type="ECO:0000256" key="9">
    <source>
        <dbReference type="ARBA" id="ARBA00023157"/>
    </source>
</evidence>
<evidence type="ECO:0000256" key="6">
    <source>
        <dbReference type="ARBA" id="ARBA00022729"/>
    </source>
</evidence>
<accession>A0A9P0BE89</accession>
<evidence type="ECO:0000256" key="2">
    <source>
        <dbReference type="ARBA" id="ARBA00011079"/>
    </source>
</evidence>
<feature type="chain" id="PRO_5040387119" description="Lysosomal Pro-X carboxypeptidase" evidence="18">
    <location>
        <begin position="19"/>
        <end position="482"/>
    </location>
</feature>
<keyword evidence="4" id="KW-0121">Carboxypeptidase</keyword>
<keyword evidence="9" id="KW-1015">Disulfide bond</keyword>
<dbReference type="Gene3D" id="3.40.50.1820">
    <property type="entry name" value="alpha/beta hydrolase"/>
    <property type="match status" value="1"/>
</dbReference>
<comment type="subunit">
    <text evidence="3">Homodimer.</text>
</comment>
<comment type="subcellular location">
    <subcellularLocation>
        <location evidence="1">Lysosome</location>
    </subcellularLocation>
</comment>
<dbReference type="GO" id="GO:0008239">
    <property type="term" value="F:dipeptidyl-peptidase activity"/>
    <property type="evidence" value="ECO:0007669"/>
    <property type="project" value="TreeGrafter"/>
</dbReference>
<evidence type="ECO:0000256" key="8">
    <source>
        <dbReference type="ARBA" id="ARBA00023145"/>
    </source>
</evidence>
<comment type="similarity">
    <text evidence="2">Belongs to the peptidase S28 family.</text>
</comment>
<keyword evidence="6 18" id="KW-0732">Signal</keyword>
<evidence type="ECO:0000256" key="1">
    <source>
        <dbReference type="ARBA" id="ARBA00004371"/>
    </source>
</evidence>
<sequence>MKMLTILCCVAIIPTVLCAPYTYTTKYIDVPIDHFNFANNATFKLRYLVNDTYYVKDGPIFFYTGNEGQIETFAQNTGFINDIAPKFNALIVFAEHRYYGESLPFGNQSYTNLKNLGYLSSSQALADFVYLITELKQQYKSQELSSVPVIAFGGSYGGMLSAWIRIKYPAMVEGAIASSAPIWQFTDLTPCKLFYRIVTNVYETFGTEKCADTIKKSWALLRAQGKSDAGKAWLTEEFKLCSPLKTDANISALADWISGIYVNLAMVNYPYPTGFLAQLPAYPVREVCDNINSINITSDRDHLKAISMGLSVYTNFTKSKKCNSLGGTSANLGEKGWGFQSCTEMVMPMCSTDDDMFENLKWDFKQYQEDCTKSYFGVKPLNPYLPIMEYGGKDLEAASNIVFSNGLMDPWSSGGVLSNVSSKIFSVILPDGAHHYDLRSANPDDTDTVKDVRNFHVKAIKSWLKNFYKAHTLANVNDFSKF</sequence>
<dbReference type="EMBL" id="OV121139">
    <property type="protein sequence ID" value="CAH0562476.1"/>
    <property type="molecule type" value="Genomic_DNA"/>
</dbReference>
<dbReference type="GO" id="GO:0005764">
    <property type="term" value="C:lysosome"/>
    <property type="evidence" value="ECO:0007669"/>
    <property type="project" value="UniProtKB-SubCell"/>
</dbReference>
<dbReference type="SUPFAM" id="SSF53474">
    <property type="entry name" value="alpha/beta-Hydrolases"/>
    <property type="match status" value="1"/>
</dbReference>
<dbReference type="Gene3D" id="1.20.120.980">
    <property type="entry name" value="Serine carboxypeptidase S28, SKS domain"/>
    <property type="match status" value="1"/>
</dbReference>
<protein>
    <recommendedName>
        <fullName evidence="15">Lysosomal Pro-X carboxypeptidase</fullName>
        <ecNumber evidence="14">3.4.16.2</ecNumber>
    </recommendedName>
    <alternativeName>
        <fullName evidence="17">Proline carboxypeptidase</fullName>
    </alternativeName>
    <alternativeName>
        <fullName evidence="16">Prolylcarboxypeptidase</fullName>
    </alternativeName>
</protein>
<evidence type="ECO:0000256" key="5">
    <source>
        <dbReference type="ARBA" id="ARBA00022670"/>
    </source>
</evidence>
<dbReference type="AlphaFoldDB" id="A0A9P0BE89"/>
<evidence type="ECO:0000256" key="13">
    <source>
        <dbReference type="ARBA" id="ARBA00059701"/>
    </source>
</evidence>
<keyword evidence="8" id="KW-0865">Zymogen</keyword>
<evidence type="ECO:0000313" key="20">
    <source>
        <dbReference type="Proteomes" id="UP001154078"/>
    </source>
</evidence>
<dbReference type="InterPro" id="IPR029058">
    <property type="entry name" value="AB_hydrolase_fold"/>
</dbReference>
<feature type="signal peptide" evidence="18">
    <location>
        <begin position="1"/>
        <end position="18"/>
    </location>
</feature>
<organism evidence="19 20">
    <name type="scientific">Brassicogethes aeneus</name>
    <name type="common">Rape pollen beetle</name>
    <name type="synonym">Meligethes aeneus</name>
    <dbReference type="NCBI Taxonomy" id="1431903"/>
    <lineage>
        <taxon>Eukaryota</taxon>
        <taxon>Metazoa</taxon>
        <taxon>Ecdysozoa</taxon>
        <taxon>Arthropoda</taxon>
        <taxon>Hexapoda</taxon>
        <taxon>Insecta</taxon>
        <taxon>Pterygota</taxon>
        <taxon>Neoptera</taxon>
        <taxon>Endopterygota</taxon>
        <taxon>Coleoptera</taxon>
        <taxon>Polyphaga</taxon>
        <taxon>Cucujiformia</taxon>
        <taxon>Nitidulidae</taxon>
        <taxon>Meligethinae</taxon>
        <taxon>Brassicogethes</taxon>
    </lineage>
</organism>
<dbReference type="InterPro" id="IPR042269">
    <property type="entry name" value="Ser_carbopepase_S28_SKS"/>
</dbReference>
<dbReference type="InterPro" id="IPR008758">
    <property type="entry name" value="Peptidase_S28"/>
</dbReference>
<evidence type="ECO:0000256" key="18">
    <source>
        <dbReference type="SAM" id="SignalP"/>
    </source>
</evidence>
<keyword evidence="20" id="KW-1185">Reference proteome</keyword>